<evidence type="ECO:0000259" key="11">
    <source>
        <dbReference type="PROSITE" id="PS50928"/>
    </source>
</evidence>
<comment type="subunit">
    <text evidence="9">The HisPMQJ complex is composed of two ATP-binding proteins (HisP), two transmembrane proteins (HisM and HisQ) and a solute-binding protein (HisJ). The HisPMQ-ArgT complex is composed of two ATP-binding proteins (HisP), two transmembrane proteins (HisM and HisQ) and a solute-binding protein (ArgT).</text>
</comment>
<evidence type="ECO:0000256" key="4">
    <source>
        <dbReference type="ARBA" id="ARBA00022475"/>
    </source>
</evidence>
<evidence type="ECO:0000256" key="6">
    <source>
        <dbReference type="ARBA" id="ARBA00022989"/>
    </source>
</evidence>
<dbReference type="SUPFAM" id="SSF161098">
    <property type="entry name" value="MetI-like"/>
    <property type="match status" value="1"/>
</dbReference>
<dbReference type="RefSeq" id="WP_266123941.1">
    <property type="nucleotide sequence ID" value="NZ_JAJHNU010000005.1"/>
</dbReference>
<evidence type="ECO:0000256" key="10">
    <source>
        <dbReference type="RuleBase" id="RU363032"/>
    </source>
</evidence>
<keyword evidence="4" id="KW-1003">Cell membrane</keyword>
<evidence type="ECO:0000256" key="2">
    <source>
        <dbReference type="ARBA" id="ARBA00010072"/>
    </source>
</evidence>
<dbReference type="PROSITE" id="PS50928">
    <property type="entry name" value="ABC_TM1"/>
    <property type="match status" value="1"/>
</dbReference>
<dbReference type="InterPro" id="IPR035906">
    <property type="entry name" value="MetI-like_sf"/>
</dbReference>
<dbReference type="InterPro" id="IPR010065">
    <property type="entry name" value="AA_ABC_transptr_permease_3TM"/>
</dbReference>
<evidence type="ECO:0000256" key="5">
    <source>
        <dbReference type="ARBA" id="ARBA00022692"/>
    </source>
</evidence>
<proteinExistence type="inferred from homology"/>
<evidence type="ECO:0000256" key="1">
    <source>
        <dbReference type="ARBA" id="ARBA00004429"/>
    </source>
</evidence>
<feature type="transmembrane region" description="Helical" evidence="10">
    <location>
        <begin position="204"/>
        <end position="225"/>
    </location>
</feature>
<evidence type="ECO:0000256" key="9">
    <source>
        <dbReference type="ARBA" id="ARBA00046835"/>
    </source>
</evidence>
<reference evidence="12" key="1">
    <citation type="submission" date="2021-11" db="EMBL/GenBank/DDBJ databases">
        <title>Draft genome sequence of Alcaligenes endophyticus type strain CCUG 75668T.</title>
        <authorList>
            <person name="Salva-Serra F."/>
            <person name="Duran R.E."/>
            <person name="Seeger M."/>
            <person name="Moore E.R.B."/>
            <person name="Jaen-Luchoro D."/>
        </authorList>
    </citation>
    <scope>NUCLEOTIDE SEQUENCE</scope>
    <source>
        <strain evidence="12">CCUG 75668</strain>
    </source>
</reference>
<keyword evidence="3 10" id="KW-0813">Transport</keyword>
<dbReference type="CDD" id="cd06261">
    <property type="entry name" value="TM_PBP2"/>
    <property type="match status" value="1"/>
</dbReference>
<comment type="caution">
    <text evidence="12">The sequence shown here is derived from an EMBL/GenBank/DDBJ whole genome shotgun (WGS) entry which is preliminary data.</text>
</comment>
<organism evidence="12 13">
    <name type="scientific">Alcaligenes endophyticus</name>
    <dbReference type="NCBI Taxonomy" id="1929088"/>
    <lineage>
        <taxon>Bacteria</taxon>
        <taxon>Pseudomonadati</taxon>
        <taxon>Pseudomonadota</taxon>
        <taxon>Betaproteobacteria</taxon>
        <taxon>Burkholderiales</taxon>
        <taxon>Alcaligenaceae</taxon>
        <taxon>Alcaligenes</taxon>
    </lineage>
</organism>
<comment type="subcellular location">
    <subcellularLocation>
        <location evidence="1">Cell inner membrane</location>
        <topology evidence="1">Multi-pass membrane protein</topology>
    </subcellularLocation>
    <subcellularLocation>
        <location evidence="10">Cell membrane</location>
        <topology evidence="10">Multi-pass membrane protein</topology>
    </subcellularLocation>
</comment>
<evidence type="ECO:0000313" key="12">
    <source>
        <dbReference type="EMBL" id="MDN4122528.1"/>
    </source>
</evidence>
<dbReference type="PANTHER" id="PTHR30450:SF5">
    <property type="entry name" value="HISTIDINE TRANSPORT SYSTEM PERMEASE PROTEIN HISM"/>
    <property type="match status" value="1"/>
</dbReference>
<keyword evidence="6 10" id="KW-1133">Transmembrane helix</keyword>
<comment type="similarity">
    <text evidence="2">Belongs to the binding-protein-dependent transport system permease family. HisMQ subfamily.</text>
</comment>
<dbReference type="Gene3D" id="1.10.3720.10">
    <property type="entry name" value="MetI-like"/>
    <property type="match status" value="1"/>
</dbReference>
<evidence type="ECO:0000256" key="7">
    <source>
        <dbReference type="ARBA" id="ARBA00023136"/>
    </source>
</evidence>
<dbReference type="NCBIfam" id="NF011651">
    <property type="entry name" value="PRK15069.1"/>
    <property type="match status" value="1"/>
</dbReference>
<dbReference type="InterPro" id="IPR000515">
    <property type="entry name" value="MetI-like"/>
</dbReference>
<feature type="transmembrane region" description="Helical" evidence="10">
    <location>
        <begin position="75"/>
        <end position="92"/>
    </location>
</feature>
<dbReference type="Proteomes" id="UP001168613">
    <property type="component" value="Unassembled WGS sequence"/>
</dbReference>
<dbReference type="Pfam" id="PF00528">
    <property type="entry name" value="BPD_transp_1"/>
    <property type="match status" value="1"/>
</dbReference>
<feature type="domain" description="ABC transmembrane type-1" evidence="11">
    <location>
        <begin position="27"/>
        <end position="225"/>
    </location>
</feature>
<evidence type="ECO:0000256" key="8">
    <source>
        <dbReference type="ARBA" id="ARBA00039779"/>
    </source>
</evidence>
<protein>
    <recommendedName>
        <fullName evidence="8">Histidine/lysine/arginine/ornithine transport system permease protein HisM</fullName>
    </recommendedName>
</protein>
<evidence type="ECO:0000256" key="3">
    <source>
        <dbReference type="ARBA" id="ARBA00022448"/>
    </source>
</evidence>
<keyword evidence="7 10" id="KW-0472">Membrane</keyword>
<keyword evidence="13" id="KW-1185">Reference proteome</keyword>
<sequence>MTLMELIREYGLEYLGIVHGEWELSGLSMTLWIMVLSLTFGMLLSIPLAICRVSSCPWLRWPVQLYTYVLRGTPLYVQLLLVYTGFFSLGFVRESDLLTEFFRSGFNCVILAFSLNCCAYLTEVLAGSIKAIPAEEIEAAHAYGFSRFTLYTKIILPSALKRSLPYYSNETILILHSTSIAFTATVPELLKVARDVNSETFTPFLSFGLAGVLYALVATLLVLLFRRWEKRYLVFLKPTSR</sequence>
<dbReference type="NCBIfam" id="TIGR01726">
    <property type="entry name" value="HEQRo_perm_3TM"/>
    <property type="match status" value="1"/>
</dbReference>
<feature type="transmembrane region" description="Helical" evidence="10">
    <location>
        <begin position="104"/>
        <end position="122"/>
    </location>
</feature>
<gene>
    <name evidence="12" type="primary">hisM</name>
    <name evidence="12" type="ORF">LMS43_14630</name>
</gene>
<evidence type="ECO:0000313" key="13">
    <source>
        <dbReference type="Proteomes" id="UP001168613"/>
    </source>
</evidence>
<dbReference type="InterPro" id="IPR051322">
    <property type="entry name" value="AA_ABC_Transporter_Permease"/>
</dbReference>
<feature type="transmembrane region" description="Helical" evidence="10">
    <location>
        <begin position="31"/>
        <end position="55"/>
    </location>
</feature>
<name>A0ABT8EMK2_9BURK</name>
<dbReference type="PANTHER" id="PTHR30450">
    <property type="entry name" value="ABC TRANSPORTER PERMEASE"/>
    <property type="match status" value="1"/>
</dbReference>
<keyword evidence="5 10" id="KW-0812">Transmembrane</keyword>
<accession>A0ABT8EMK2</accession>
<dbReference type="EMBL" id="JAJHNU010000005">
    <property type="protein sequence ID" value="MDN4122528.1"/>
    <property type="molecule type" value="Genomic_DNA"/>
</dbReference>